<name>A0A446BFA2_9PEZI</name>
<dbReference type="EMBL" id="OUUZ01000008">
    <property type="protein sequence ID" value="SPQ21207.1"/>
    <property type="molecule type" value="Genomic_DNA"/>
</dbReference>
<evidence type="ECO:0000313" key="2">
    <source>
        <dbReference type="Proteomes" id="UP000289323"/>
    </source>
</evidence>
<proteinExistence type="predicted"/>
<gene>
    <name evidence="1" type="ORF">TT172_LOCUS3626</name>
</gene>
<protein>
    <submittedName>
        <fullName evidence="1">0e6a89ad-f6c2-4d16-8d26-c05e0763c839</fullName>
    </submittedName>
</protein>
<accession>A0A446BFA2</accession>
<dbReference type="Proteomes" id="UP000289323">
    <property type="component" value="Unassembled WGS sequence"/>
</dbReference>
<sequence length="11" mass="1219">MITLTKADVDI</sequence>
<evidence type="ECO:0000313" key="1">
    <source>
        <dbReference type="EMBL" id="SPQ21207.1"/>
    </source>
</evidence>
<organism evidence="1 2">
    <name type="scientific">Thermothielavioides terrestris</name>
    <dbReference type="NCBI Taxonomy" id="2587410"/>
    <lineage>
        <taxon>Eukaryota</taxon>
        <taxon>Fungi</taxon>
        <taxon>Dikarya</taxon>
        <taxon>Ascomycota</taxon>
        <taxon>Pezizomycotina</taxon>
        <taxon>Sordariomycetes</taxon>
        <taxon>Sordariomycetidae</taxon>
        <taxon>Sordariales</taxon>
        <taxon>Chaetomiaceae</taxon>
        <taxon>Thermothielavioides</taxon>
    </lineage>
</organism>
<reference evidence="1 2" key="1">
    <citation type="submission" date="2018-04" db="EMBL/GenBank/DDBJ databases">
        <authorList>
            <person name="Huttner S."/>
            <person name="Dainat J."/>
        </authorList>
    </citation>
    <scope>NUCLEOTIDE SEQUENCE [LARGE SCALE GENOMIC DNA]</scope>
</reference>